<dbReference type="Pfam" id="PF00108">
    <property type="entry name" value="Thiolase_N"/>
    <property type="match status" value="1"/>
</dbReference>
<dbReference type="EMBL" id="CP002546">
    <property type="protein sequence ID" value="ADY60486.1"/>
    <property type="molecule type" value="Genomic_DNA"/>
</dbReference>
<dbReference type="KEGG" id="pbs:Plabr_2887"/>
<dbReference type="InterPro" id="IPR002155">
    <property type="entry name" value="Thiolase"/>
</dbReference>
<dbReference type="EC" id="2.3.1.16" evidence="8"/>
<feature type="active site" description="Acyl-thioester intermediate" evidence="4">
    <location>
        <position position="96"/>
    </location>
</feature>
<dbReference type="Pfam" id="PF02803">
    <property type="entry name" value="Thiolase_C"/>
    <property type="match status" value="1"/>
</dbReference>
<dbReference type="Gene3D" id="3.40.47.10">
    <property type="match status" value="1"/>
</dbReference>
<evidence type="ECO:0000256" key="4">
    <source>
        <dbReference type="PIRSR" id="PIRSR000429-1"/>
    </source>
</evidence>
<dbReference type="PROSITE" id="PS00737">
    <property type="entry name" value="THIOLASE_2"/>
    <property type="match status" value="1"/>
</dbReference>
<evidence type="ECO:0000256" key="1">
    <source>
        <dbReference type="ARBA" id="ARBA00010982"/>
    </source>
</evidence>
<dbReference type="STRING" id="756272.Plabr_2887"/>
<dbReference type="PIRSF" id="PIRSF000429">
    <property type="entry name" value="Ac-CoA_Ac_transf"/>
    <property type="match status" value="1"/>
</dbReference>
<evidence type="ECO:0000256" key="3">
    <source>
        <dbReference type="ARBA" id="ARBA00023315"/>
    </source>
</evidence>
<keyword evidence="9" id="KW-1185">Reference proteome</keyword>
<proteinExistence type="inferred from homology"/>
<evidence type="ECO:0000259" key="6">
    <source>
        <dbReference type="Pfam" id="PF00108"/>
    </source>
</evidence>
<dbReference type="PROSITE" id="PS00099">
    <property type="entry name" value="THIOLASE_3"/>
    <property type="match status" value="1"/>
</dbReference>
<dbReference type="Proteomes" id="UP000006860">
    <property type="component" value="Chromosome"/>
</dbReference>
<evidence type="ECO:0000313" key="9">
    <source>
        <dbReference type="Proteomes" id="UP000006860"/>
    </source>
</evidence>
<feature type="active site" description="Proton acceptor" evidence="4">
    <location>
        <position position="391"/>
    </location>
</feature>
<comment type="similarity">
    <text evidence="1 5">Belongs to the thiolase-like superfamily. Thiolase family.</text>
</comment>
<dbReference type="InterPro" id="IPR020617">
    <property type="entry name" value="Thiolase_C"/>
</dbReference>
<dbReference type="InterPro" id="IPR020616">
    <property type="entry name" value="Thiolase_N"/>
</dbReference>
<dbReference type="CDD" id="cd00751">
    <property type="entry name" value="thiolase"/>
    <property type="match status" value="1"/>
</dbReference>
<evidence type="ECO:0000259" key="7">
    <source>
        <dbReference type="Pfam" id="PF02803"/>
    </source>
</evidence>
<dbReference type="InterPro" id="IPR020610">
    <property type="entry name" value="Thiolase_AS"/>
</dbReference>
<name>F0SFM6_RUBBR</name>
<feature type="domain" description="Thiolase N-terminal" evidence="6">
    <location>
        <begin position="13"/>
        <end position="287"/>
    </location>
</feature>
<dbReference type="NCBIfam" id="TIGR01930">
    <property type="entry name" value="AcCoA-C-Actrans"/>
    <property type="match status" value="1"/>
</dbReference>
<feature type="active site" description="Proton acceptor" evidence="4">
    <location>
        <position position="421"/>
    </location>
</feature>
<dbReference type="eggNOG" id="COG0183">
    <property type="taxonomic scope" value="Bacteria"/>
</dbReference>
<evidence type="ECO:0000256" key="2">
    <source>
        <dbReference type="ARBA" id="ARBA00022679"/>
    </source>
</evidence>
<dbReference type="PANTHER" id="PTHR18919">
    <property type="entry name" value="ACETYL-COA C-ACYLTRANSFERASE"/>
    <property type="match status" value="1"/>
</dbReference>
<evidence type="ECO:0000256" key="5">
    <source>
        <dbReference type="RuleBase" id="RU003557"/>
    </source>
</evidence>
<dbReference type="GO" id="GO:0005829">
    <property type="term" value="C:cytosol"/>
    <property type="evidence" value="ECO:0007669"/>
    <property type="project" value="TreeGrafter"/>
</dbReference>
<dbReference type="InterPro" id="IPR020613">
    <property type="entry name" value="Thiolase_CS"/>
</dbReference>
<evidence type="ECO:0000313" key="8">
    <source>
        <dbReference type="EMBL" id="ADY60486.1"/>
    </source>
</evidence>
<dbReference type="AlphaFoldDB" id="F0SFM6"/>
<dbReference type="GO" id="GO:0003988">
    <property type="term" value="F:acetyl-CoA C-acyltransferase activity"/>
    <property type="evidence" value="ECO:0007669"/>
    <property type="project" value="UniProtKB-EC"/>
</dbReference>
<feature type="domain" description="Thiolase C-terminal" evidence="7">
    <location>
        <begin position="296"/>
        <end position="433"/>
    </location>
</feature>
<dbReference type="InterPro" id="IPR020615">
    <property type="entry name" value="Thiolase_acyl_enz_int_AS"/>
</dbReference>
<dbReference type="PANTHER" id="PTHR18919:SF107">
    <property type="entry name" value="ACETYL-COA ACETYLTRANSFERASE, CYTOSOLIC"/>
    <property type="match status" value="1"/>
</dbReference>
<protein>
    <submittedName>
        <fullName evidence="8">3-ketoacyl-CoA thiolase</fullName>
        <ecNumber evidence="8">2.3.1.16</ecNumber>
    </submittedName>
</protein>
<keyword evidence="2 5" id="KW-0808">Transferase</keyword>
<sequence>MISPCTTLDPPLAIVAGKRTPFAKAFGALADVPADRLGVLATREALQAAHMQPSAIDEAVFGNVSGQSDAANLGRVIALKAGIPQDRIAHTVNRNCASGIESVVSAAQIIRDGRADVLLAGGVESMSQVPFLFSTEGKKWFMRIERARSWKDRLAIATEWRPAFFKPTPQLKLGLTDPTCGLNMGQTAELLARDFSISRERQDEFALESHRRTLAAKERGFYNDEILTISGDLTGSAPLSEDLGMRKNQSMESLAKLKPVFEKDGTVTVGNSCPVTDGAVALVVMSADLAKERGLSPLGYIHAYSIAGCDPKRMGLGPVFAIDKLLKGTGKQLSDFDLIEINEAFAAQVLACLEALKSTEFSKTHLNRDAAIGELDPERLNVNGGAIALGHPVGATGTRLILTLLRALRSRGLSTGLASLCVGGGQGAAVWLEAASDPSVSSPTEAAVANETNLG</sequence>
<gene>
    <name evidence="8" type="ordered locus">Plabr_2887</name>
</gene>
<keyword evidence="3 5" id="KW-0012">Acyltransferase</keyword>
<dbReference type="OrthoDB" id="9764892at2"/>
<organism evidence="8 9">
    <name type="scientific">Rubinisphaera brasiliensis (strain ATCC 49424 / DSM 5305 / JCM 21570 / IAM 15109 / NBRC 103401 / IFAM 1448)</name>
    <name type="common">Planctomyces brasiliensis</name>
    <dbReference type="NCBI Taxonomy" id="756272"/>
    <lineage>
        <taxon>Bacteria</taxon>
        <taxon>Pseudomonadati</taxon>
        <taxon>Planctomycetota</taxon>
        <taxon>Planctomycetia</taxon>
        <taxon>Planctomycetales</taxon>
        <taxon>Planctomycetaceae</taxon>
        <taxon>Rubinisphaera</taxon>
    </lineage>
</organism>
<dbReference type="RefSeq" id="WP_013629208.1">
    <property type="nucleotide sequence ID" value="NC_015174.1"/>
</dbReference>
<dbReference type="SUPFAM" id="SSF53901">
    <property type="entry name" value="Thiolase-like"/>
    <property type="match status" value="2"/>
</dbReference>
<dbReference type="InterPro" id="IPR016039">
    <property type="entry name" value="Thiolase-like"/>
</dbReference>
<reference evidence="9" key="1">
    <citation type="submission" date="2011-02" db="EMBL/GenBank/DDBJ databases">
        <title>The complete genome of Planctomyces brasiliensis DSM 5305.</title>
        <authorList>
            <person name="Lucas S."/>
            <person name="Copeland A."/>
            <person name="Lapidus A."/>
            <person name="Bruce D."/>
            <person name="Goodwin L."/>
            <person name="Pitluck S."/>
            <person name="Kyrpides N."/>
            <person name="Mavromatis K."/>
            <person name="Pagani I."/>
            <person name="Ivanova N."/>
            <person name="Ovchinnikova G."/>
            <person name="Lu M."/>
            <person name="Detter J.C."/>
            <person name="Han C."/>
            <person name="Land M."/>
            <person name="Hauser L."/>
            <person name="Markowitz V."/>
            <person name="Cheng J.-F."/>
            <person name="Hugenholtz P."/>
            <person name="Woyke T."/>
            <person name="Wu D."/>
            <person name="Tindall B."/>
            <person name="Pomrenke H.G."/>
            <person name="Brambilla E."/>
            <person name="Klenk H.-P."/>
            <person name="Eisen J.A."/>
        </authorList>
    </citation>
    <scope>NUCLEOTIDE SEQUENCE [LARGE SCALE GENOMIC DNA]</scope>
    <source>
        <strain evidence="9">ATCC 49424 / DSM 5305 / JCM 21570 / NBRC 103401 / IFAM 1448</strain>
    </source>
</reference>
<dbReference type="PROSITE" id="PS00098">
    <property type="entry name" value="THIOLASE_1"/>
    <property type="match status" value="1"/>
</dbReference>
<accession>F0SFM6</accession>
<dbReference type="HOGENOM" id="CLU_031026_2_0_0"/>